<dbReference type="InterPro" id="IPR034076">
    <property type="entry name" value="R3H_NF-X1"/>
</dbReference>
<evidence type="ECO:0000259" key="12">
    <source>
        <dbReference type="PROSITE" id="PS50089"/>
    </source>
</evidence>
<keyword evidence="3" id="KW-0479">Metal-binding</keyword>
<feature type="region of interest" description="Disordered" evidence="11">
    <location>
        <begin position="248"/>
        <end position="331"/>
    </location>
</feature>
<dbReference type="SUPFAM" id="SSF82708">
    <property type="entry name" value="R3H domain"/>
    <property type="match status" value="1"/>
</dbReference>
<keyword evidence="4" id="KW-0677">Repeat</keyword>
<dbReference type="SMART" id="SM00393">
    <property type="entry name" value="R3H"/>
    <property type="match status" value="1"/>
</dbReference>
<dbReference type="SMART" id="SM00438">
    <property type="entry name" value="ZnF_NFX"/>
    <property type="match status" value="9"/>
</dbReference>
<feature type="region of interest" description="Disordered" evidence="11">
    <location>
        <begin position="1086"/>
        <end position="1121"/>
    </location>
</feature>
<sequence>MEEGKEENLEEVIARSNLVATAEEFVPKSKITEESAKFENCGPQESSSVDGQSYFNHLDQASNHWYENSCPAKDEFGASNMEETHFDGKEGSSEGNNYFPDGPHSSNWRFRPDSRNGYGTDMGDQSKRANSFWSNKDSRFSKYSNNKGNGRWNRADAKLPQNHVYGGRSFNEDYSVRGNDSHFRNNDFESTSSRHKPGGFKPRHGIYERSSGNTRSYIRNGTTYYNQGWASIPRSGSSNSLENERLPVQDYGESKSRNFSAKNSAEPGETSEVGVSDEEFNRKKNYNPNKTSYKSRMNGEQFKKENASGRNVISSRSREDNRNDKDKNSKTNQRERLIDLLTRGVLECLVCCEQVHQNASVWSCSNCYHVLHLRCIIKWAKSSKSDFGWRCPACQNITRQVPYGYFCFCGKVRDPEWNRSDCPHSCGEICGKTQKKSCPHKCILLCHPGPCPQCTAIVVKSCGCQKTQRSVQCCNSDVVTCDTICGKTLNCKVHMCLQNCHMDACADCKEQVHQTCFCGKESRDINCTELTAGVDKYSCDKICGLRLSCGNHFCDSVCHPGECKKCELLPEVVKFCPCGKTKISTLSAAERTSCTDPIPTCELLCGKDLICGQPGNRHTCQSTCHEGPCPVCPLETAVKCRCGNMDKMLPCSELLVRADDARCNKRCTKKRSCGKHKCNQTCCIDIDHICPLPCNRVLQCNLHRCEETCHRGHCRPCWRASFEELYCECGAEVIYPPVPCGTRRPPCTRPCTRTHNCEHPPTHNCHSASQCPPCTVLTKKYCHGRHELRKAVLCHQDTFSCGLPCNKELSCGRHKCILPCHEGLCLKEGQICTQPCNVPRPICGHPCSAPCHEGPCPSDLPCKNMVKVTCECGHRYVTRACHDNAKEYHRIATAQLATKMADLQAGQTIDLDEVVLDSSKLSYKTLECNEECKLIDRNRRLAIGLQIRNPDPSAKLTPRYSEFMKHWAKKDPRFCKMVHDKLTDLVQLAKQSKQKSRSFSFDPMNREKRQFVHEYCVYFGCKSVAYDPEPKRNVVATATKDQSWLPSMSLLEVIQRESYPRKVPAPVNVKMTALPKNSQRTMEVLPMRSSKNPVTVNNENSASNQPAAAQIDYFDLQPSTS</sequence>
<dbReference type="InterPro" id="IPR036867">
    <property type="entry name" value="R3H_dom_sf"/>
</dbReference>
<dbReference type="GO" id="GO:0008270">
    <property type="term" value="F:zinc ion binding"/>
    <property type="evidence" value="ECO:0007669"/>
    <property type="project" value="UniProtKB-KW"/>
</dbReference>
<feature type="compositionally biased region" description="Polar residues" evidence="11">
    <location>
        <begin position="1089"/>
        <end position="1107"/>
    </location>
</feature>
<evidence type="ECO:0000256" key="1">
    <source>
        <dbReference type="ARBA" id="ARBA00004123"/>
    </source>
</evidence>
<comment type="subcellular location">
    <subcellularLocation>
        <location evidence="1">Nucleus</location>
    </subcellularLocation>
</comment>
<dbReference type="EMBL" id="JARGDH010000003">
    <property type="protein sequence ID" value="KAL0274140.1"/>
    <property type="molecule type" value="Genomic_DNA"/>
</dbReference>
<evidence type="ECO:0000256" key="6">
    <source>
        <dbReference type="ARBA" id="ARBA00022833"/>
    </source>
</evidence>
<dbReference type="GO" id="GO:0000977">
    <property type="term" value="F:RNA polymerase II transcription regulatory region sequence-specific DNA binding"/>
    <property type="evidence" value="ECO:0007669"/>
    <property type="project" value="TreeGrafter"/>
</dbReference>
<dbReference type="Pfam" id="PF01424">
    <property type="entry name" value="R3H"/>
    <property type="match status" value="1"/>
</dbReference>
<dbReference type="EMBL" id="JARGDH010000003">
    <property type="protein sequence ID" value="KAL0274138.1"/>
    <property type="molecule type" value="Genomic_DNA"/>
</dbReference>
<feature type="region of interest" description="Disordered" evidence="11">
    <location>
        <begin position="176"/>
        <end position="215"/>
    </location>
</feature>
<feature type="domain" description="RING-type" evidence="12">
    <location>
        <begin position="348"/>
        <end position="395"/>
    </location>
</feature>
<dbReference type="InterPro" id="IPR000967">
    <property type="entry name" value="Znf_NFX1"/>
</dbReference>
<dbReference type="EMBL" id="JARGDH010000003">
    <property type="protein sequence ID" value="KAL0274137.1"/>
    <property type="molecule type" value="Genomic_DNA"/>
</dbReference>
<accession>A0AAW2HWC6</accession>
<evidence type="ECO:0000313" key="14">
    <source>
        <dbReference type="EMBL" id="KAL0274139.1"/>
    </source>
</evidence>
<dbReference type="CDD" id="cd02643">
    <property type="entry name" value="R3H_NF-X1"/>
    <property type="match status" value="1"/>
</dbReference>
<dbReference type="Gene3D" id="3.30.1370.50">
    <property type="entry name" value="R3H-like domain"/>
    <property type="match status" value="1"/>
</dbReference>
<organism evidence="14">
    <name type="scientific">Menopon gallinae</name>
    <name type="common">poultry shaft louse</name>
    <dbReference type="NCBI Taxonomy" id="328185"/>
    <lineage>
        <taxon>Eukaryota</taxon>
        <taxon>Metazoa</taxon>
        <taxon>Ecdysozoa</taxon>
        <taxon>Arthropoda</taxon>
        <taxon>Hexapoda</taxon>
        <taxon>Insecta</taxon>
        <taxon>Pterygota</taxon>
        <taxon>Neoptera</taxon>
        <taxon>Paraneoptera</taxon>
        <taxon>Psocodea</taxon>
        <taxon>Troctomorpha</taxon>
        <taxon>Phthiraptera</taxon>
        <taxon>Amblycera</taxon>
        <taxon>Menoponidae</taxon>
        <taxon>Menopon</taxon>
    </lineage>
</organism>
<evidence type="ECO:0000259" key="13">
    <source>
        <dbReference type="PROSITE" id="PS51061"/>
    </source>
</evidence>
<reference evidence="14" key="1">
    <citation type="journal article" date="2024" name="Gigascience">
        <title>Chromosome-level genome of the poultry shaft louse Menopon gallinae provides insight into the host-switching and adaptive evolution of parasitic lice.</title>
        <authorList>
            <person name="Xu Y."/>
            <person name="Ma L."/>
            <person name="Liu S."/>
            <person name="Liang Y."/>
            <person name="Liu Q."/>
            <person name="He Z."/>
            <person name="Tian L."/>
            <person name="Duan Y."/>
            <person name="Cai W."/>
            <person name="Li H."/>
            <person name="Song F."/>
        </authorList>
    </citation>
    <scope>NUCLEOTIDE SEQUENCE</scope>
    <source>
        <strain evidence="14">Cailab_2023a</strain>
    </source>
</reference>
<evidence type="ECO:0000256" key="8">
    <source>
        <dbReference type="ARBA" id="ARBA00023163"/>
    </source>
</evidence>
<dbReference type="GO" id="GO:0000122">
    <property type="term" value="P:negative regulation of transcription by RNA polymerase II"/>
    <property type="evidence" value="ECO:0007669"/>
    <property type="project" value="TreeGrafter"/>
</dbReference>
<dbReference type="AlphaFoldDB" id="A0AAW2HWC6"/>
<dbReference type="GO" id="GO:0000981">
    <property type="term" value="F:DNA-binding transcription factor activity, RNA polymerase II-specific"/>
    <property type="evidence" value="ECO:0007669"/>
    <property type="project" value="TreeGrafter"/>
</dbReference>
<evidence type="ECO:0000256" key="9">
    <source>
        <dbReference type="ARBA" id="ARBA00023242"/>
    </source>
</evidence>
<keyword evidence="8" id="KW-0804">Transcription</keyword>
<dbReference type="PROSITE" id="PS50089">
    <property type="entry name" value="ZF_RING_2"/>
    <property type="match status" value="1"/>
</dbReference>
<dbReference type="SUPFAM" id="SSF57850">
    <property type="entry name" value="RING/U-box"/>
    <property type="match status" value="1"/>
</dbReference>
<protein>
    <recommendedName>
        <fullName evidence="15">Protein shuttle craft</fullName>
    </recommendedName>
</protein>
<feature type="region of interest" description="Disordered" evidence="11">
    <location>
        <begin position="83"/>
        <end position="131"/>
    </location>
</feature>
<dbReference type="PROSITE" id="PS51061">
    <property type="entry name" value="R3H"/>
    <property type="match status" value="1"/>
</dbReference>
<dbReference type="InterPro" id="IPR034078">
    <property type="entry name" value="NFX1_fam"/>
</dbReference>
<dbReference type="InterPro" id="IPR001374">
    <property type="entry name" value="R3H_dom"/>
</dbReference>
<feature type="domain" description="R3H" evidence="13">
    <location>
        <begin position="975"/>
        <end position="1040"/>
    </location>
</feature>
<feature type="compositionally biased region" description="Basic and acidic residues" evidence="11">
    <location>
        <begin position="316"/>
        <end position="331"/>
    </location>
</feature>
<evidence type="ECO:0000256" key="3">
    <source>
        <dbReference type="ARBA" id="ARBA00022723"/>
    </source>
</evidence>
<evidence type="ECO:0000256" key="4">
    <source>
        <dbReference type="ARBA" id="ARBA00022737"/>
    </source>
</evidence>
<evidence type="ECO:0008006" key="15">
    <source>
        <dbReference type="Google" id="ProtNLM"/>
    </source>
</evidence>
<keyword evidence="7" id="KW-0805">Transcription regulation</keyword>
<evidence type="ECO:0000256" key="11">
    <source>
        <dbReference type="SAM" id="MobiDB-lite"/>
    </source>
</evidence>
<dbReference type="EMBL" id="JARGDH010000003">
    <property type="protein sequence ID" value="KAL0274139.1"/>
    <property type="molecule type" value="Genomic_DNA"/>
</dbReference>
<feature type="compositionally biased region" description="Polar residues" evidence="11">
    <location>
        <begin position="286"/>
        <end position="295"/>
    </location>
</feature>
<evidence type="ECO:0000256" key="2">
    <source>
        <dbReference type="ARBA" id="ARBA00007269"/>
    </source>
</evidence>
<proteinExistence type="inferred from homology"/>
<dbReference type="Pfam" id="PF01422">
    <property type="entry name" value="zf-NF-X1"/>
    <property type="match status" value="7"/>
</dbReference>
<gene>
    <name evidence="14" type="ORF">PYX00_006634</name>
</gene>
<dbReference type="GO" id="GO:0005634">
    <property type="term" value="C:nucleus"/>
    <property type="evidence" value="ECO:0007669"/>
    <property type="project" value="UniProtKB-SubCell"/>
</dbReference>
<keyword evidence="9" id="KW-0539">Nucleus</keyword>
<comment type="similarity">
    <text evidence="2">Belongs to the NFX1 family.</text>
</comment>
<evidence type="ECO:0000256" key="10">
    <source>
        <dbReference type="PROSITE-ProRule" id="PRU00175"/>
    </source>
</evidence>
<comment type="caution">
    <text evidence="14">The sequence shown here is derived from an EMBL/GenBank/DDBJ whole genome shotgun (WGS) entry which is preliminary data.</text>
</comment>
<dbReference type="PANTHER" id="PTHR12360:SF12">
    <property type="entry name" value="TRANSCRIPTIONAL REPRESSOR NF-X1"/>
    <property type="match status" value="1"/>
</dbReference>
<keyword evidence="5 10" id="KW-0863">Zinc-finger</keyword>
<dbReference type="PANTHER" id="PTHR12360">
    <property type="entry name" value="NUCLEAR TRANSCRIPTION FACTOR, X-BOX BINDING 1 NFX1"/>
    <property type="match status" value="1"/>
</dbReference>
<evidence type="ECO:0000256" key="7">
    <source>
        <dbReference type="ARBA" id="ARBA00023015"/>
    </source>
</evidence>
<feature type="compositionally biased region" description="Basic and acidic residues" evidence="11">
    <location>
        <begin position="83"/>
        <end position="92"/>
    </location>
</feature>
<keyword evidence="6" id="KW-0862">Zinc</keyword>
<feature type="compositionally biased region" description="Basic residues" evidence="11">
    <location>
        <begin position="193"/>
        <end position="204"/>
    </location>
</feature>
<feature type="compositionally biased region" description="Basic and acidic residues" evidence="11">
    <location>
        <begin position="176"/>
        <end position="187"/>
    </location>
</feature>
<dbReference type="CDD" id="cd06008">
    <property type="entry name" value="NF-X1-zinc-finger"/>
    <property type="match status" value="6"/>
</dbReference>
<name>A0AAW2HWC6_9NEOP</name>
<dbReference type="InterPro" id="IPR001841">
    <property type="entry name" value="Znf_RING"/>
</dbReference>
<evidence type="ECO:0000256" key="5">
    <source>
        <dbReference type="ARBA" id="ARBA00022771"/>
    </source>
</evidence>